<dbReference type="PANTHER" id="PTHR30319">
    <property type="entry name" value="PHENYLACETIC ACID REGULATOR-RELATED TRANSCRIPTIONAL REPRESSOR"/>
    <property type="match status" value="1"/>
</dbReference>
<comment type="caution">
    <text evidence="2">The sequence shown here is derived from an EMBL/GenBank/DDBJ whole genome shotgun (WGS) entry which is preliminary data.</text>
</comment>
<reference evidence="2 3" key="1">
    <citation type="journal article" date="2016" name="Nat. Commun.">
        <title>Thousands of microbial genomes shed light on interconnected biogeochemical processes in an aquifer system.</title>
        <authorList>
            <person name="Anantharaman K."/>
            <person name="Brown C.T."/>
            <person name="Hug L.A."/>
            <person name="Sharon I."/>
            <person name="Castelle C.J."/>
            <person name="Probst A.J."/>
            <person name="Thomas B.C."/>
            <person name="Singh A."/>
            <person name="Wilkins M.J."/>
            <person name="Karaoz U."/>
            <person name="Brodie E.L."/>
            <person name="Williams K.H."/>
            <person name="Hubbard S.S."/>
            <person name="Banfield J.F."/>
        </authorList>
    </citation>
    <scope>NUCLEOTIDE SEQUENCE [LARGE SCALE GENOMIC DNA]</scope>
</reference>
<dbReference type="Proteomes" id="UP000178826">
    <property type="component" value="Unassembled WGS sequence"/>
</dbReference>
<evidence type="ECO:0000313" key="2">
    <source>
        <dbReference type="EMBL" id="OGZ73097.1"/>
    </source>
</evidence>
<gene>
    <name evidence="2" type="ORF">A2998_03335</name>
</gene>
<proteinExistence type="predicted"/>
<dbReference type="AlphaFoldDB" id="A0A1G2IEM7"/>
<dbReference type="Gene3D" id="3.30.70.2650">
    <property type="match status" value="1"/>
</dbReference>
<accession>A0A1G2IEM7</accession>
<name>A0A1G2IEM7_9BACT</name>
<dbReference type="PROSITE" id="PS51257">
    <property type="entry name" value="PROKAR_LIPOPROTEIN"/>
    <property type="match status" value="1"/>
</dbReference>
<dbReference type="SUPFAM" id="SSF143430">
    <property type="entry name" value="TTP0101/SSO1404-like"/>
    <property type="match status" value="1"/>
</dbReference>
<dbReference type="PANTHER" id="PTHR30319:SF1">
    <property type="entry name" value="TRANSCRIPTIONAL REPRESSOR PAAX"/>
    <property type="match status" value="1"/>
</dbReference>
<dbReference type="EMBL" id="MHOZ01000026">
    <property type="protein sequence ID" value="OGZ73097.1"/>
    <property type="molecule type" value="Genomic_DNA"/>
</dbReference>
<dbReference type="InterPro" id="IPR048846">
    <property type="entry name" value="PaaX-like_central"/>
</dbReference>
<evidence type="ECO:0000259" key="1">
    <source>
        <dbReference type="Pfam" id="PF20803"/>
    </source>
</evidence>
<dbReference type="Pfam" id="PF20803">
    <property type="entry name" value="PaaX_M"/>
    <property type="match status" value="1"/>
</dbReference>
<evidence type="ECO:0000313" key="3">
    <source>
        <dbReference type="Proteomes" id="UP000178826"/>
    </source>
</evidence>
<dbReference type="GO" id="GO:0006351">
    <property type="term" value="P:DNA-templated transcription"/>
    <property type="evidence" value="ECO:0007669"/>
    <property type="project" value="TreeGrafter"/>
</dbReference>
<sequence>MNTTREKILLLLLGGLALGCCYTPGKQRMVLRIVSREWKKMNPKKIKEGISYLRRLDCIDEAEGKNGWITLRLTKKGRLKALNCQLNNIKNKKEKWDRKWRMVAFDIPQSYKRGRDALRRKLKKIGFCELQKSVFITPYECKEEIKALVKFFDLEKYVRFGILEYIDNEALFIKYFKILK</sequence>
<feature type="domain" description="Transcriptional repressor PaaX-like central Cas2-like" evidence="1">
    <location>
        <begin position="94"/>
        <end position="164"/>
    </location>
</feature>
<protein>
    <recommendedName>
        <fullName evidence="1">Transcriptional repressor PaaX-like central Cas2-like domain-containing protein</fullName>
    </recommendedName>
</protein>
<organism evidence="2 3">
    <name type="scientific">Candidatus Staskawiczbacteria bacterium RIFCSPLOWO2_01_FULL_37_25b</name>
    <dbReference type="NCBI Taxonomy" id="1802213"/>
    <lineage>
        <taxon>Bacteria</taxon>
        <taxon>Candidatus Staskawicziibacteriota</taxon>
    </lineage>
</organism>